<dbReference type="Proteomes" id="UP000522270">
    <property type="component" value="Unassembled WGS sequence"/>
</dbReference>
<dbReference type="SUPFAM" id="SSF49899">
    <property type="entry name" value="Concanavalin A-like lectins/glucanases"/>
    <property type="match status" value="1"/>
</dbReference>
<dbReference type="PRINTS" id="PR01407">
    <property type="entry name" value="BUTYPHLNCDUF"/>
</dbReference>
<dbReference type="InterPro" id="IPR001870">
    <property type="entry name" value="B30.2/SPRY"/>
</dbReference>
<dbReference type="InterPro" id="IPR050143">
    <property type="entry name" value="TRIM/RBCC"/>
</dbReference>
<dbReference type="Pfam" id="PF00622">
    <property type="entry name" value="SPRY"/>
    <property type="match status" value="1"/>
</dbReference>
<protein>
    <submittedName>
        <fullName evidence="2">TRI10 protein</fullName>
    </submittedName>
</protein>
<dbReference type="AlphaFoldDB" id="A0A7K5Z8F7"/>
<dbReference type="PROSITE" id="PS50188">
    <property type="entry name" value="B302_SPRY"/>
    <property type="match status" value="1"/>
</dbReference>
<dbReference type="OrthoDB" id="9986391at2759"/>
<evidence type="ECO:0000259" key="1">
    <source>
        <dbReference type="PROSITE" id="PS50188"/>
    </source>
</evidence>
<feature type="non-terminal residue" evidence="2">
    <location>
        <position position="1"/>
    </location>
</feature>
<dbReference type="PANTHER" id="PTHR24103">
    <property type="entry name" value="E3 UBIQUITIN-PROTEIN LIGASE TRIM"/>
    <property type="match status" value="1"/>
</dbReference>
<gene>
    <name evidence="2" type="primary">Trim10</name>
    <name evidence="2" type="ORF">PTEBUR_R08720</name>
</gene>
<organism evidence="2 3">
    <name type="scientific">Pterocles burchelli</name>
    <dbReference type="NCBI Taxonomy" id="2585816"/>
    <lineage>
        <taxon>Eukaryota</taxon>
        <taxon>Metazoa</taxon>
        <taxon>Chordata</taxon>
        <taxon>Craniata</taxon>
        <taxon>Vertebrata</taxon>
        <taxon>Euteleostomi</taxon>
        <taxon>Archelosauria</taxon>
        <taxon>Archosauria</taxon>
        <taxon>Dinosauria</taxon>
        <taxon>Saurischia</taxon>
        <taxon>Theropoda</taxon>
        <taxon>Coelurosauria</taxon>
        <taxon>Aves</taxon>
        <taxon>Neognathae</taxon>
        <taxon>Neoaves</taxon>
        <taxon>Columbimorphae</taxon>
        <taxon>Pterocliformes</taxon>
        <taxon>Pteroclidae</taxon>
        <taxon>Pterocles</taxon>
    </lineage>
</organism>
<dbReference type="InterPro" id="IPR003879">
    <property type="entry name" value="Butyrophylin_SPRY"/>
</dbReference>
<dbReference type="InterPro" id="IPR043136">
    <property type="entry name" value="B30.2/SPRY_sf"/>
</dbReference>
<dbReference type="Pfam" id="PF13765">
    <property type="entry name" value="PRY"/>
    <property type="match status" value="1"/>
</dbReference>
<dbReference type="InterPro" id="IPR006574">
    <property type="entry name" value="PRY"/>
</dbReference>
<sequence length="157" mass="17532">NVTLDPSTAHPRLLLSADRKRVWWEYTSGPAPPADPRRFLSDPCVLGHPTFSEGRHWWDVDLSEGQFCAVGVSRASLGRSEPAGVAPAAGIWAVQRWGFQSRALTSPPTPLRLPRVPRKIRISLDYEWGEVAFFDPENQTPIFTFPPASFAGERLRP</sequence>
<reference evidence="2 3" key="1">
    <citation type="submission" date="2019-09" db="EMBL/GenBank/DDBJ databases">
        <title>Bird 10,000 Genomes (B10K) Project - Family phase.</title>
        <authorList>
            <person name="Zhang G."/>
        </authorList>
    </citation>
    <scope>NUCLEOTIDE SEQUENCE [LARGE SCALE GENOMIC DNA]</scope>
    <source>
        <strain evidence="2">B10K-DU-027-49</strain>
        <tissue evidence="2">Muscle</tissue>
    </source>
</reference>
<dbReference type="EMBL" id="VYZE01004655">
    <property type="protein sequence ID" value="NWU73870.1"/>
    <property type="molecule type" value="Genomic_DNA"/>
</dbReference>
<evidence type="ECO:0000313" key="2">
    <source>
        <dbReference type="EMBL" id="NWU73870.1"/>
    </source>
</evidence>
<proteinExistence type="predicted"/>
<keyword evidence="3" id="KW-1185">Reference proteome</keyword>
<dbReference type="Gene3D" id="2.60.120.920">
    <property type="match status" value="1"/>
</dbReference>
<comment type="caution">
    <text evidence="2">The sequence shown here is derived from an EMBL/GenBank/DDBJ whole genome shotgun (WGS) entry which is preliminary data.</text>
</comment>
<evidence type="ECO:0000313" key="3">
    <source>
        <dbReference type="Proteomes" id="UP000522270"/>
    </source>
</evidence>
<dbReference type="SMART" id="SM00589">
    <property type="entry name" value="PRY"/>
    <property type="match status" value="1"/>
</dbReference>
<dbReference type="InterPro" id="IPR003877">
    <property type="entry name" value="SPRY_dom"/>
</dbReference>
<feature type="domain" description="B30.2/SPRY" evidence="1">
    <location>
        <begin position="1"/>
        <end position="157"/>
    </location>
</feature>
<feature type="non-terminal residue" evidence="2">
    <location>
        <position position="157"/>
    </location>
</feature>
<dbReference type="CDD" id="cd12888">
    <property type="entry name" value="SPRY_PRY_TRIM7_like"/>
    <property type="match status" value="1"/>
</dbReference>
<accession>A0A7K5Z8F7</accession>
<dbReference type="InterPro" id="IPR013320">
    <property type="entry name" value="ConA-like_dom_sf"/>
</dbReference>
<name>A0A7K5Z8F7_9AVES</name>